<name>A0ACC3BIF2_PYRYE</name>
<evidence type="ECO:0000313" key="1">
    <source>
        <dbReference type="EMBL" id="KAK1857413.1"/>
    </source>
</evidence>
<organism evidence="1 2">
    <name type="scientific">Pyropia yezoensis</name>
    <name type="common">Susabi-nori</name>
    <name type="synonym">Porphyra yezoensis</name>
    <dbReference type="NCBI Taxonomy" id="2788"/>
    <lineage>
        <taxon>Eukaryota</taxon>
        <taxon>Rhodophyta</taxon>
        <taxon>Bangiophyceae</taxon>
        <taxon>Bangiales</taxon>
        <taxon>Bangiaceae</taxon>
        <taxon>Pyropia</taxon>
    </lineage>
</organism>
<reference evidence="1" key="1">
    <citation type="submission" date="2019-11" db="EMBL/GenBank/DDBJ databases">
        <title>Nori genome reveals adaptations in red seaweeds to the harsh intertidal environment.</title>
        <authorList>
            <person name="Wang D."/>
            <person name="Mao Y."/>
        </authorList>
    </citation>
    <scope>NUCLEOTIDE SEQUENCE</scope>
    <source>
        <tissue evidence="1">Gametophyte</tissue>
    </source>
</reference>
<comment type="caution">
    <text evidence="1">The sequence shown here is derived from an EMBL/GenBank/DDBJ whole genome shotgun (WGS) entry which is preliminary data.</text>
</comment>
<dbReference type="Proteomes" id="UP000798662">
    <property type="component" value="Chromosome 1"/>
</dbReference>
<accession>A0ACC3BIF2</accession>
<gene>
    <name evidence="1" type="ORF">I4F81_000032</name>
</gene>
<proteinExistence type="predicted"/>
<dbReference type="EMBL" id="CM020618">
    <property type="protein sequence ID" value="KAK1857413.1"/>
    <property type="molecule type" value="Genomic_DNA"/>
</dbReference>
<protein>
    <submittedName>
        <fullName evidence="1">Uncharacterized protein</fullName>
    </submittedName>
</protein>
<keyword evidence="2" id="KW-1185">Reference proteome</keyword>
<sequence>MGAPRDPVWLHVVPGSKHKHVKCNFCGKEMFSNPTWLKRHIVGDTCTPPRNFKITLLQRLVGSGKKGADDIYAAELASMQADDNPSAKRTRPSSGAASAASPLLSKEYLELTRIVDMFVRRSVAHGDLVIGGDGWTDRLDNCIYNLLFFTPEPVYAETKVWGESRHSAVNTADFFTEHIEKLGPRNVCAYVSDTENKMKAVWDLLKERYPWLLIIPCGGHCMDLLHGDISKHVYVARALAFCNSMTQYWKMHAFPKKGAMEKAVFDSAFKSECLASGTPEHRKAAIKAASAVKDDTNWEQLSTVVGLLEPVKLALDNARSNGRGLGKVRSAMFRLSTHFSSFSYPPSTLGTSLNQDVMKSFHERERFTLRAVHSLAYLLDPRYADHPSQPDTTELSEALNLLCSLAAAHDVKLALTHHKVKDEKDLPPGCASTTADNIMAEFTAYKAKSQGALVLPAVWAQGTVKDPLAWWKQWGSCMPNLQTVAVKIMKLPVGFAAGERSFSNAANIQSKLRTRLSYSRLHKRLFVYFNSAPCLRFLAASGWAPRRRLCSGLGVSNLTALLAKMTLKTTTT</sequence>
<evidence type="ECO:0000313" key="2">
    <source>
        <dbReference type="Proteomes" id="UP000798662"/>
    </source>
</evidence>